<dbReference type="PROSITE" id="PS00675">
    <property type="entry name" value="SIGMA54_INTERACT_1"/>
    <property type="match status" value="1"/>
</dbReference>
<dbReference type="FunFam" id="3.40.50.300:FF:000006">
    <property type="entry name" value="DNA-binding transcriptional regulator NtrC"/>
    <property type="match status" value="1"/>
</dbReference>
<dbReference type="InterPro" id="IPR027417">
    <property type="entry name" value="P-loop_NTPase"/>
</dbReference>
<dbReference type="GO" id="GO:0005524">
    <property type="term" value="F:ATP binding"/>
    <property type="evidence" value="ECO:0007669"/>
    <property type="project" value="UniProtKB-KW"/>
</dbReference>
<dbReference type="SMART" id="SM00382">
    <property type="entry name" value="AAA"/>
    <property type="match status" value="1"/>
</dbReference>
<name>A0A5B8XQB5_9DELT</name>
<dbReference type="InterPro" id="IPR003593">
    <property type="entry name" value="AAA+_ATPase"/>
</dbReference>
<dbReference type="RefSeq" id="WP_146957538.1">
    <property type="nucleotide sequence ID" value="NZ_CP042467.1"/>
</dbReference>
<dbReference type="Gene3D" id="2.60.200.20">
    <property type="match status" value="1"/>
</dbReference>
<dbReference type="EMBL" id="CP042467">
    <property type="protein sequence ID" value="QED26253.1"/>
    <property type="molecule type" value="Genomic_DNA"/>
</dbReference>
<dbReference type="SUPFAM" id="SSF49879">
    <property type="entry name" value="SMAD/FHA domain"/>
    <property type="match status" value="1"/>
</dbReference>
<keyword evidence="2" id="KW-0067">ATP-binding</keyword>
<dbReference type="InterPro" id="IPR000253">
    <property type="entry name" value="FHA_dom"/>
</dbReference>
<evidence type="ECO:0000256" key="2">
    <source>
        <dbReference type="ARBA" id="ARBA00022840"/>
    </source>
</evidence>
<keyword evidence="5" id="KW-0804">Transcription</keyword>
<evidence type="ECO:0000313" key="8">
    <source>
        <dbReference type="EMBL" id="QED26253.1"/>
    </source>
</evidence>
<evidence type="ECO:0000259" key="7">
    <source>
        <dbReference type="PROSITE" id="PS50045"/>
    </source>
</evidence>
<sequence length="470" mass="52579">MPLYGKSQPTKIAYVDGRPKTLHLRKARLLIHPGLPKQRELVFDQNVISIGTVADNDVVIEDETVSRHHCRIVQEDDDYVLVDPGSTNGTFINGVRIREAFLAPGLILTVGSTQIQFSPMDEHVEVVPSESEKFGSIVGRSVAMREIFGILEKIAPTTATVVIEGETGTGKEVFAKTIHQMSKRSEAPFIVFDCGAVPESLIESELFGHEKGSFTGAIMTRKGLFEMAHGGTIFLDELGELSLDLQPKLLRVLEQREVRRVGSNKSTPVNVRVIAATNRNLEEEVRAGRFREDLFYRLSVVRLTLPSLRERVEDIPLLVKHFLGQLEINKGAAGELRVRQASPAALAALTRYTWPGNVRELVNVVERACSFAEADTMQPDDLPDYITGSGEPLRSSQEMAMIDAPGRDQLVELPFKDAKEEWISSFERDYILELLKRHHGNISQASREADIDRKYFRKLMVKHGIDTDQI</sequence>
<dbReference type="InterPro" id="IPR002078">
    <property type="entry name" value="Sigma_54_int"/>
</dbReference>
<evidence type="ECO:0000313" key="9">
    <source>
        <dbReference type="Proteomes" id="UP000321595"/>
    </source>
</evidence>
<feature type="domain" description="FHA" evidence="6">
    <location>
        <begin position="48"/>
        <end position="97"/>
    </location>
</feature>
<dbReference type="SMART" id="SM00240">
    <property type="entry name" value="FHA"/>
    <property type="match status" value="1"/>
</dbReference>
<dbReference type="PROSITE" id="PS50045">
    <property type="entry name" value="SIGMA54_INTERACT_4"/>
    <property type="match status" value="1"/>
</dbReference>
<dbReference type="OrthoDB" id="5485507at2"/>
<reference evidence="8 9" key="1">
    <citation type="submission" date="2019-08" db="EMBL/GenBank/DDBJ databases">
        <authorList>
            <person name="Liang Q."/>
        </authorList>
    </citation>
    <scope>NUCLEOTIDE SEQUENCE [LARGE SCALE GENOMIC DNA]</scope>
    <source>
        <strain evidence="8 9">V1718</strain>
    </source>
</reference>
<dbReference type="InterPro" id="IPR025943">
    <property type="entry name" value="Sigma_54_int_dom_ATP-bd_2"/>
</dbReference>
<dbReference type="InterPro" id="IPR002197">
    <property type="entry name" value="HTH_Fis"/>
</dbReference>
<dbReference type="InterPro" id="IPR009057">
    <property type="entry name" value="Homeodomain-like_sf"/>
</dbReference>
<evidence type="ECO:0000256" key="5">
    <source>
        <dbReference type="ARBA" id="ARBA00023163"/>
    </source>
</evidence>
<keyword evidence="3" id="KW-0805">Transcription regulation</keyword>
<dbReference type="InterPro" id="IPR025662">
    <property type="entry name" value="Sigma_54_int_dom_ATP-bd_1"/>
</dbReference>
<dbReference type="PROSITE" id="PS00688">
    <property type="entry name" value="SIGMA54_INTERACT_3"/>
    <property type="match status" value="1"/>
</dbReference>
<dbReference type="GO" id="GO:0003677">
    <property type="term" value="F:DNA binding"/>
    <property type="evidence" value="ECO:0007669"/>
    <property type="project" value="UniProtKB-KW"/>
</dbReference>
<gene>
    <name evidence="8" type="ORF">FRD01_03075</name>
</gene>
<feature type="domain" description="Sigma-54 factor interaction" evidence="7">
    <location>
        <begin position="137"/>
        <end position="370"/>
    </location>
</feature>
<dbReference type="GO" id="GO:0006355">
    <property type="term" value="P:regulation of DNA-templated transcription"/>
    <property type="evidence" value="ECO:0007669"/>
    <property type="project" value="InterPro"/>
</dbReference>
<dbReference type="KEGG" id="bbae:FRD01_03075"/>
<dbReference type="PROSITE" id="PS50006">
    <property type="entry name" value="FHA_DOMAIN"/>
    <property type="match status" value="1"/>
</dbReference>
<organism evidence="8 9">
    <name type="scientific">Microvenator marinus</name>
    <dbReference type="NCBI Taxonomy" id="2600177"/>
    <lineage>
        <taxon>Bacteria</taxon>
        <taxon>Deltaproteobacteria</taxon>
        <taxon>Bradymonadales</taxon>
        <taxon>Microvenatoraceae</taxon>
        <taxon>Microvenator</taxon>
    </lineage>
</organism>
<dbReference type="InterPro" id="IPR058031">
    <property type="entry name" value="AAA_lid_NorR"/>
</dbReference>
<dbReference type="SUPFAM" id="SSF46689">
    <property type="entry name" value="Homeodomain-like"/>
    <property type="match status" value="1"/>
</dbReference>
<dbReference type="Pfam" id="PF00158">
    <property type="entry name" value="Sigma54_activat"/>
    <property type="match status" value="1"/>
</dbReference>
<dbReference type="Pfam" id="PF02954">
    <property type="entry name" value="HTH_8"/>
    <property type="match status" value="1"/>
</dbReference>
<evidence type="ECO:0000259" key="6">
    <source>
        <dbReference type="PROSITE" id="PS50006"/>
    </source>
</evidence>
<dbReference type="Proteomes" id="UP000321595">
    <property type="component" value="Chromosome"/>
</dbReference>
<dbReference type="AlphaFoldDB" id="A0A5B8XQB5"/>
<dbReference type="Gene3D" id="1.10.8.60">
    <property type="match status" value="1"/>
</dbReference>
<dbReference type="InterPro" id="IPR025944">
    <property type="entry name" value="Sigma_54_int_dom_CS"/>
</dbReference>
<dbReference type="PROSITE" id="PS00676">
    <property type="entry name" value="SIGMA54_INTERACT_2"/>
    <property type="match status" value="1"/>
</dbReference>
<dbReference type="Pfam" id="PF25601">
    <property type="entry name" value="AAA_lid_14"/>
    <property type="match status" value="1"/>
</dbReference>
<evidence type="ECO:0000256" key="4">
    <source>
        <dbReference type="ARBA" id="ARBA00023125"/>
    </source>
</evidence>
<keyword evidence="4" id="KW-0238">DNA-binding</keyword>
<evidence type="ECO:0000256" key="1">
    <source>
        <dbReference type="ARBA" id="ARBA00022741"/>
    </source>
</evidence>
<accession>A0A5B8XQB5</accession>
<dbReference type="InterPro" id="IPR008984">
    <property type="entry name" value="SMAD_FHA_dom_sf"/>
</dbReference>
<proteinExistence type="predicted"/>
<keyword evidence="9" id="KW-1185">Reference proteome</keyword>
<protein>
    <submittedName>
        <fullName evidence="8">FHA domain-containing protein</fullName>
    </submittedName>
</protein>
<evidence type="ECO:0000256" key="3">
    <source>
        <dbReference type="ARBA" id="ARBA00023015"/>
    </source>
</evidence>
<dbReference type="SUPFAM" id="SSF52540">
    <property type="entry name" value="P-loop containing nucleoside triphosphate hydrolases"/>
    <property type="match status" value="1"/>
</dbReference>
<dbReference type="PANTHER" id="PTHR32071">
    <property type="entry name" value="TRANSCRIPTIONAL REGULATORY PROTEIN"/>
    <property type="match status" value="1"/>
</dbReference>
<keyword evidence="1" id="KW-0547">Nucleotide-binding</keyword>
<dbReference type="Pfam" id="PF00498">
    <property type="entry name" value="FHA"/>
    <property type="match status" value="1"/>
</dbReference>
<dbReference type="CDD" id="cd00060">
    <property type="entry name" value="FHA"/>
    <property type="match status" value="1"/>
</dbReference>
<dbReference type="Gene3D" id="3.40.50.300">
    <property type="entry name" value="P-loop containing nucleotide triphosphate hydrolases"/>
    <property type="match status" value="1"/>
</dbReference>
<dbReference type="Gene3D" id="1.10.10.60">
    <property type="entry name" value="Homeodomain-like"/>
    <property type="match status" value="1"/>
</dbReference>
<dbReference type="CDD" id="cd00009">
    <property type="entry name" value="AAA"/>
    <property type="match status" value="1"/>
</dbReference>